<dbReference type="InterPro" id="IPR032710">
    <property type="entry name" value="NTF2-like_dom_sf"/>
</dbReference>
<keyword evidence="3" id="KW-1185">Reference proteome</keyword>
<dbReference type="Proteomes" id="UP000002035">
    <property type="component" value="Unassembled WGS sequence"/>
</dbReference>
<protein>
    <recommendedName>
        <fullName evidence="4">SnoaL-like domain-containing protein</fullName>
    </recommendedName>
</protein>
<dbReference type="PANTHER" id="PTHR39598:SF1">
    <property type="entry name" value="AUSTINOID BIOSYNTHESIS CLUSTERS PROTEIN F-RELATED"/>
    <property type="match status" value="1"/>
</dbReference>
<name>C5FVF1_ARTOC</name>
<reference evidence="3" key="1">
    <citation type="journal article" date="2012" name="MBio">
        <title>Comparative genome analysis of Trichophyton rubrum and related dermatophytes reveals candidate genes involved in infection.</title>
        <authorList>
            <person name="Martinez D.A."/>
            <person name="Oliver B.G."/>
            <person name="Graeser Y."/>
            <person name="Goldberg J.M."/>
            <person name="Li W."/>
            <person name="Martinez-Rossi N.M."/>
            <person name="Monod M."/>
            <person name="Shelest E."/>
            <person name="Barton R.C."/>
            <person name="Birch E."/>
            <person name="Brakhage A.A."/>
            <person name="Chen Z."/>
            <person name="Gurr S.J."/>
            <person name="Heiman D."/>
            <person name="Heitman J."/>
            <person name="Kosti I."/>
            <person name="Rossi A."/>
            <person name="Saif S."/>
            <person name="Samalova M."/>
            <person name="Saunders C.W."/>
            <person name="Shea T."/>
            <person name="Summerbell R.C."/>
            <person name="Xu J."/>
            <person name="Young S."/>
            <person name="Zeng Q."/>
            <person name="Birren B.W."/>
            <person name="Cuomo C.A."/>
            <person name="White T.C."/>
        </authorList>
    </citation>
    <scope>NUCLEOTIDE SEQUENCE [LARGE SCALE GENOMIC DNA]</scope>
    <source>
        <strain evidence="3">ATCC MYA-4605 / CBS 113480</strain>
    </source>
</reference>
<dbReference type="SUPFAM" id="SSF54427">
    <property type="entry name" value="NTF2-like"/>
    <property type="match status" value="1"/>
</dbReference>
<dbReference type="EMBL" id="DS995706">
    <property type="protein sequence ID" value="EEQ33885.1"/>
    <property type="molecule type" value="Genomic_DNA"/>
</dbReference>
<dbReference type="HOGENOM" id="CLU_108113_0_0_1"/>
<evidence type="ECO:0000313" key="3">
    <source>
        <dbReference type="Proteomes" id="UP000002035"/>
    </source>
</evidence>
<sequence>MPASSSIQAATLQRFISAWKKWDAQEWISTFSNDFEQVTLPLSQGIPSRSRAEVEVVLPALVATVKSYKLTIHHVVHDAGKNKAAIYAASKGDLPWGNWDLEYSAFLTFSEDGEKVAKLEEMLDTAFLRDFGPKFQKHLQDNGGPIAVSARGD</sequence>
<dbReference type="RefSeq" id="XP_002844740.1">
    <property type="nucleotide sequence ID" value="XM_002844694.1"/>
</dbReference>
<evidence type="ECO:0000313" key="2">
    <source>
        <dbReference type="EMBL" id="EEQ33885.1"/>
    </source>
</evidence>
<comment type="pathway">
    <text evidence="1">Secondary metabolite biosynthesis.</text>
</comment>
<evidence type="ECO:0000256" key="1">
    <source>
        <dbReference type="ARBA" id="ARBA00005179"/>
    </source>
</evidence>
<dbReference type="PANTHER" id="PTHR39598">
    <property type="entry name" value="AUSTINOL SYNTHESIS PROTEIN F-RELATED"/>
    <property type="match status" value="1"/>
</dbReference>
<dbReference type="VEuPathDB" id="FungiDB:MCYG_06704"/>
<gene>
    <name evidence="2" type="ORF">MCYG_06704</name>
</gene>
<dbReference type="OrthoDB" id="3758478at2759"/>
<organism evidence="2 3">
    <name type="scientific">Arthroderma otae (strain ATCC MYA-4605 / CBS 113480)</name>
    <name type="common">Microsporum canis</name>
    <dbReference type="NCBI Taxonomy" id="554155"/>
    <lineage>
        <taxon>Eukaryota</taxon>
        <taxon>Fungi</taxon>
        <taxon>Dikarya</taxon>
        <taxon>Ascomycota</taxon>
        <taxon>Pezizomycotina</taxon>
        <taxon>Eurotiomycetes</taxon>
        <taxon>Eurotiomycetidae</taxon>
        <taxon>Onygenales</taxon>
        <taxon>Arthrodermataceae</taxon>
        <taxon>Microsporum</taxon>
    </lineage>
</organism>
<dbReference type="InterPro" id="IPR050977">
    <property type="entry name" value="Fungal_Meroterpenoid_Isomerase"/>
</dbReference>
<dbReference type="Gene3D" id="3.10.450.50">
    <property type="match status" value="1"/>
</dbReference>
<proteinExistence type="predicted"/>
<accession>C5FVF1</accession>
<dbReference type="STRING" id="554155.C5FVF1"/>
<dbReference type="OMA" id="WTNEYAI"/>
<dbReference type="GeneID" id="9227138"/>
<evidence type="ECO:0008006" key="4">
    <source>
        <dbReference type="Google" id="ProtNLM"/>
    </source>
</evidence>
<dbReference type="AlphaFoldDB" id="C5FVF1"/>
<dbReference type="eggNOG" id="ENOG502S4YD">
    <property type="taxonomic scope" value="Eukaryota"/>
</dbReference>